<name>A0A1H4JLQ9_RHOJO</name>
<dbReference type="AlphaFoldDB" id="A0A1H4JLQ9"/>
<organism evidence="1 2">
    <name type="scientific">Rhodococcus jostii</name>
    <dbReference type="NCBI Taxonomy" id="132919"/>
    <lineage>
        <taxon>Bacteria</taxon>
        <taxon>Bacillati</taxon>
        <taxon>Actinomycetota</taxon>
        <taxon>Actinomycetes</taxon>
        <taxon>Mycobacteriales</taxon>
        <taxon>Nocardiaceae</taxon>
        <taxon>Rhodococcus</taxon>
    </lineage>
</organism>
<dbReference type="OrthoDB" id="5415775at2"/>
<sequence>MTIPRSVADVLTTHTLFDVECIDRMYLNVYVPGLQYAPGLVAYVHRQLGLPVASTAPLSRITDRFAAAVHRFADTGHIPWVDFAKGQRKDDVMHEYLEQFTAPEGVVFIGRAQERTPLFRTEKRRDADGKSYPWIVKSTGVVNHYYFYCVDADFGPFFLKFCSYFPYNAKLCINGHHWAQRQAARAGLGFTALDNAFAAVDDPDALQAICDRLTGPRIDALLRKWLAILPDPFTDADRDAGYRYDLSVLQAEFSLTQMLDAPVSGRVFFEQVIRDNLDLGRPDQVTLVFDRRLMRRGPRATPGRFRTRVITEGVTPSLHVDYKHTTIKQYHKEGRALRTETTINDTRDFHLGKRLTHLPALREIGFHANRRLLRVQRLSHDPITGADALAAITAPVTTTTGTRVPGLRFADQRSHALLSALLVFRLHPNGFTNKDLRTLTGELRGLDPDKVSAGQMTYDLRRLKTRSLIARIEGTHRYQVTDLGLDTAKFLTCIHDRVLRTGLAELAAPTTTPGRLRSAATAYRTAVDTLTATAQLAA</sequence>
<proteinExistence type="predicted"/>
<evidence type="ECO:0000313" key="2">
    <source>
        <dbReference type="Proteomes" id="UP000183407"/>
    </source>
</evidence>
<dbReference type="Proteomes" id="UP000183407">
    <property type="component" value="Unassembled WGS sequence"/>
</dbReference>
<dbReference type="RefSeq" id="WP_073364829.1">
    <property type="nucleotide sequence ID" value="NZ_FNTL01000003.1"/>
</dbReference>
<evidence type="ECO:0000313" key="1">
    <source>
        <dbReference type="EMBL" id="SEB47087.1"/>
    </source>
</evidence>
<accession>A0A1H4JLQ9</accession>
<reference evidence="2" key="1">
    <citation type="submission" date="2016-10" db="EMBL/GenBank/DDBJ databases">
        <authorList>
            <person name="Varghese N."/>
        </authorList>
    </citation>
    <scope>NUCLEOTIDE SEQUENCE [LARGE SCALE GENOMIC DNA]</scope>
    <source>
        <strain evidence="2">DSM 44719</strain>
    </source>
</reference>
<gene>
    <name evidence="1" type="ORF">SAMN04490220_0980</name>
</gene>
<protein>
    <submittedName>
        <fullName evidence="1">Uncharacterized protein</fullName>
    </submittedName>
</protein>
<dbReference type="EMBL" id="FNTL01000003">
    <property type="protein sequence ID" value="SEB47087.1"/>
    <property type="molecule type" value="Genomic_DNA"/>
</dbReference>